<dbReference type="PANTHER" id="PTHR40124">
    <property type="match status" value="1"/>
</dbReference>
<dbReference type="InterPro" id="IPR048958">
    <property type="entry name" value="Polysacc_lyase_14"/>
</dbReference>
<name>A0AB74GX01_KLEPN</name>
<gene>
    <name evidence="2" type="ORF">NCTC5051_03473</name>
</gene>
<evidence type="ECO:0000313" key="2">
    <source>
        <dbReference type="EMBL" id="STU52314.1"/>
    </source>
</evidence>
<dbReference type="Gene3D" id="2.60.120.200">
    <property type="match status" value="1"/>
</dbReference>
<evidence type="ECO:0000313" key="3">
    <source>
        <dbReference type="Proteomes" id="UP000254141"/>
    </source>
</evidence>
<dbReference type="EMBL" id="UGLU01000001">
    <property type="protein sequence ID" value="STU52314.1"/>
    <property type="molecule type" value="Genomic_DNA"/>
</dbReference>
<comment type="caution">
    <text evidence="2">The sequence shown here is derived from an EMBL/GenBank/DDBJ whole genome shotgun (WGS) entry which is preliminary data.</text>
</comment>
<dbReference type="AlphaFoldDB" id="A0AB74GX01"/>
<accession>A0AB74GX01</accession>
<dbReference type="Pfam" id="PF21294">
    <property type="entry name" value="Polysacc_lyase_14"/>
    <property type="match status" value="1"/>
</dbReference>
<reference evidence="2 3" key="1">
    <citation type="submission" date="2018-06" db="EMBL/GenBank/DDBJ databases">
        <authorList>
            <consortium name="Pathogen Informatics"/>
            <person name="Doyle S."/>
        </authorList>
    </citation>
    <scope>NUCLEOTIDE SEQUENCE [LARGE SCALE GENOMIC DNA]</scope>
    <source>
        <strain evidence="2 3">NCTC5051</strain>
    </source>
</reference>
<proteinExistence type="predicted"/>
<evidence type="ECO:0000259" key="1">
    <source>
        <dbReference type="Pfam" id="PF21294"/>
    </source>
</evidence>
<dbReference type="Proteomes" id="UP000254141">
    <property type="component" value="Unassembled WGS sequence"/>
</dbReference>
<protein>
    <recommendedName>
        <fullName evidence="1">Polysaccharide lyase 14 domain-containing protein</fullName>
    </recommendedName>
</protein>
<organism evidence="2 3">
    <name type="scientific">Klebsiella pneumoniae</name>
    <dbReference type="NCBI Taxonomy" id="573"/>
    <lineage>
        <taxon>Bacteria</taxon>
        <taxon>Pseudomonadati</taxon>
        <taxon>Pseudomonadota</taxon>
        <taxon>Gammaproteobacteria</taxon>
        <taxon>Enterobacterales</taxon>
        <taxon>Enterobacteriaceae</taxon>
        <taxon>Klebsiella/Raoultella group</taxon>
        <taxon>Klebsiella</taxon>
        <taxon>Klebsiella pneumoniae complex</taxon>
    </lineage>
</organism>
<dbReference type="PANTHER" id="PTHR40124:SF1">
    <property type="entry name" value="DISAGGREGATASE RELATED REPEAT PROTEIN"/>
    <property type="match status" value="1"/>
</dbReference>
<feature type="domain" description="Polysaccharide lyase 14" evidence="1">
    <location>
        <begin position="65"/>
        <end position="266"/>
    </location>
</feature>
<sequence length="284" mass="32653">MQLMNLQNGLRITFDLNVICIALSLIMPRQSLADELDFKKLGLNDTFKQNILNIEGIRNYYVFDEKEGAFRVYYPAGSFDPQSMKSKHLPSGGMNFKWAPFYSRNKECAIIQYSVRFPKSFDFVKGGKLPGLYGGNGNTGGKIPNGYDGFSVRLLWVENGMGKVYAYLPQEDKKQKWGVGLSGLPWFYPRGEWQNITLKVKLNTVNFQNGIVKLWVNNKLVIDRRDVLFRKTPNLKIDGVLFSTFFGGNNPSFAPKELQYLDFKDIKISDWFSKQMRCEHDETD</sequence>